<organism evidence="1 2">
    <name type="scientific">Paenibacillus cisolokensis</name>
    <dbReference type="NCBI Taxonomy" id="1658519"/>
    <lineage>
        <taxon>Bacteria</taxon>
        <taxon>Bacillati</taxon>
        <taxon>Bacillota</taxon>
        <taxon>Bacilli</taxon>
        <taxon>Bacillales</taxon>
        <taxon>Paenibacillaceae</taxon>
        <taxon>Paenibacillus</taxon>
    </lineage>
</organism>
<keyword evidence="2" id="KW-1185">Reference proteome</keyword>
<dbReference type="EMBL" id="BOVJ01000065">
    <property type="protein sequence ID" value="GIQ63551.1"/>
    <property type="molecule type" value="Genomic_DNA"/>
</dbReference>
<protein>
    <recommendedName>
        <fullName evidence="3">Helix-turn-helix domain-containing protein</fullName>
    </recommendedName>
</protein>
<dbReference type="Proteomes" id="UP000680304">
    <property type="component" value="Unassembled WGS sequence"/>
</dbReference>
<dbReference type="RefSeq" id="WP_213528663.1">
    <property type="nucleotide sequence ID" value="NZ_BOVJ01000065.1"/>
</dbReference>
<evidence type="ECO:0008006" key="3">
    <source>
        <dbReference type="Google" id="ProtNLM"/>
    </source>
</evidence>
<dbReference type="Pfam" id="PF13730">
    <property type="entry name" value="HTH_36"/>
    <property type="match status" value="1"/>
</dbReference>
<evidence type="ECO:0000313" key="2">
    <source>
        <dbReference type="Proteomes" id="UP000680304"/>
    </source>
</evidence>
<proteinExistence type="predicted"/>
<comment type="caution">
    <text evidence="1">The sequence shown here is derived from an EMBL/GenBank/DDBJ whole genome shotgun (WGS) entry which is preliminary data.</text>
</comment>
<evidence type="ECO:0000313" key="1">
    <source>
        <dbReference type="EMBL" id="GIQ63551.1"/>
    </source>
</evidence>
<name>A0ABQ4N5V5_9BACL</name>
<gene>
    <name evidence="1" type="ORF">PACILC2_21190</name>
</gene>
<accession>A0ABQ4N5V5</accession>
<reference evidence="1 2" key="1">
    <citation type="submission" date="2021-04" db="EMBL/GenBank/DDBJ databases">
        <title>Draft genome sequence of Paenibacillus cisolokensis, LC2-13A.</title>
        <authorList>
            <person name="Uke A."/>
            <person name="Chhe C."/>
            <person name="Baramee S."/>
            <person name="Kosugi A."/>
        </authorList>
    </citation>
    <scope>NUCLEOTIDE SEQUENCE [LARGE SCALE GENOMIC DNA]</scope>
    <source>
        <strain evidence="1 2">LC2-13A</strain>
    </source>
</reference>
<sequence>MSDRIYYRTYVDTIKSGIIADMGPELWATLNVIAAHMDADGRCYPSQAAIGRLLGVNRQTANKYVQRLLAYRWRGSPVLVAENVREGGGRFGKNVYTITEAGGLAIF</sequence>